<dbReference type="HAMAP" id="MF_00945_B">
    <property type="entry name" value="NusA_B"/>
    <property type="match status" value="1"/>
</dbReference>
<dbReference type="SUPFAM" id="SSF54814">
    <property type="entry name" value="Prokaryotic type KH domain (KH-domain type II)"/>
    <property type="match status" value="2"/>
</dbReference>
<keyword evidence="5 7" id="KW-0805">Transcription regulation</keyword>
<organism evidence="10 11">
    <name type="scientific">Microvirga terrestris</name>
    <dbReference type="NCBI Taxonomy" id="2791024"/>
    <lineage>
        <taxon>Bacteria</taxon>
        <taxon>Pseudomonadati</taxon>
        <taxon>Pseudomonadota</taxon>
        <taxon>Alphaproteobacteria</taxon>
        <taxon>Hyphomicrobiales</taxon>
        <taxon>Methylobacteriaceae</taxon>
        <taxon>Microvirga</taxon>
    </lineage>
</organism>
<dbReference type="NCBIfam" id="TIGR01953">
    <property type="entry name" value="NusA"/>
    <property type="match status" value="1"/>
</dbReference>
<dbReference type="PROSITE" id="PS50126">
    <property type="entry name" value="S1"/>
    <property type="match status" value="1"/>
</dbReference>
<dbReference type="Pfam" id="PF26594">
    <property type="entry name" value="KH_NusA_2nd"/>
    <property type="match status" value="1"/>
</dbReference>
<dbReference type="NCBIfam" id="TIGR01954">
    <property type="entry name" value="nusA_Cterm_rpt"/>
    <property type="match status" value="1"/>
</dbReference>
<evidence type="ECO:0000256" key="8">
    <source>
        <dbReference type="SAM" id="MobiDB-lite"/>
    </source>
</evidence>
<keyword evidence="1 7" id="KW-0806">Transcription termination</keyword>
<keyword evidence="4 7" id="KW-0694">RNA-binding</keyword>
<evidence type="ECO:0000256" key="2">
    <source>
        <dbReference type="ARBA" id="ARBA00022490"/>
    </source>
</evidence>
<dbReference type="PANTHER" id="PTHR22648">
    <property type="entry name" value="TRANSCRIPTION TERMINATION FACTOR NUSA"/>
    <property type="match status" value="1"/>
</dbReference>
<dbReference type="InterPro" id="IPR025249">
    <property type="entry name" value="TF_NusA_KH_1st"/>
</dbReference>
<comment type="subcellular location">
    <subcellularLocation>
        <location evidence="7">Cytoplasm</location>
    </subcellularLocation>
</comment>
<dbReference type="Gene3D" id="1.10.150.20">
    <property type="entry name" value="5' to 3' exonuclease, C-terminal subdomain"/>
    <property type="match status" value="2"/>
</dbReference>
<comment type="function">
    <text evidence="7">Participates in both transcription termination and antitermination.</text>
</comment>
<comment type="similarity">
    <text evidence="7">Belongs to the NusA family.</text>
</comment>
<protein>
    <recommendedName>
        <fullName evidence="7">Transcription termination/antitermination protein NusA</fullName>
    </recommendedName>
</protein>
<dbReference type="Proteomes" id="UP000611708">
    <property type="component" value="Unassembled WGS sequence"/>
</dbReference>
<keyword evidence="3 7" id="KW-0889">Transcription antitermination</keyword>
<dbReference type="InterPro" id="IPR010995">
    <property type="entry name" value="DNA_repair_Rad51/TF_NusA_a-hlx"/>
</dbReference>
<dbReference type="InterPro" id="IPR010213">
    <property type="entry name" value="TF_NusA"/>
</dbReference>
<evidence type="ECO:0000256" key="4">
    <source>
        <dbReference type="ARBA" id="ARBA00022884"/>
    </source>
</evidence>
<evidence type="ECO:0000313" key="11">
    <source>
        <dbReference type="Proteomes" id="UP000611708"/>
    </source>
</evidence>
<dbReference type="PANTHER" id="PTHR22648:SF0">
    <property type="entry name" value="TRANSCRIPTION TERMINATION_ANTITERMINATION PROTEIN NUSA"/>
    <property type="match status" value="1"/>
</dbReference>
<gene>
    <name evidence="7 10" type="primary">nusA</name>
    <name evidence="10" type="ORF">I2H36_11005</name>
</gene>
<dbReference type="EMBL" id="JADQDN010000004">
    <property type="protein sequence ID" value="MBF9196570.1"/>
    <property type="molecule type" value="Genomic_DNA"/>
</dbReference>
<dbReference type="InterPro" id="IPR013735">
    <property type="entry name" value="TF_NusA_N"/>
</dbReference>
<dbReference type="InterPro" id="IPR058582">
    <property type="entry name" value="KH_NusA_2nd"/>
</dbReference>
<dbReference type="InterPro" id="IPR003029">
    <property type="entry name" value="S1_domain"/>
</dbReference>
<dbReference type="Gene3D" id="3.30.1480.10">
    <property type="entry name" value="NusA, N-terminal domain"/>
    <property type="match status" value="1"/>
</dbReference>
<dbReference type="SMART" id="SM00322">
    <property type="entry name" value="KH"/>
    <property type="match status" value="2"/>
</dbReference>
<dbReference type="PROSITE" id="PS50084">
    <property type="entry name" value="KH_TYPE_1"/>
    <property type="match status" value="1"/>
</dbReference>
<dbReference type="CDD" id="cd22529">
    <property type="entry name" value="KH-II_NusA_rpt2"/>
    <property type="match status" value="1"/>
</dbReference>
<evidence type="ECO:0000256" key="5">
    <source>
        <dbReference type="ARBA" id="ARBA00023015"/>
    </source>
</evidence>
<keyword evidence="2 7" id="KW-0963">Cytoplasm</keyword>
<dbReference type="SMART" id="SM00316">
    <property type="entry name" value="S1"/>
    <property type="match status" value="1"/>
</dbReference>
<evidence type="ECO:0000256" key="7">
    <source>
        <dbReference type="HAMAP-Rule" id="MF_00945"/>
    </source>
</evidence>
<evidence type="ECO:0000259" key="9">
    <source>
        <dbReference type="PROSITE" id="PS50126"/>
    </source>
</evidence>
<dbReference type="Pfam" id="PF14520">
    <property type="entry name" value="HHH_5"/>
    <property type="match status" value="1"/>
</dbReference>
<dbReference type="SUPFAM" id="SSF69705">
    <property type="entry name" value="Transcription factor NusA, N-terminal domain"/>
    <property type="match status" value="1"/>
</dbReference>
<keyword evidence="6 7" id="KW-0804">Transcription</keyword>
<dbReference type="Gene3D" id="3.30.300.20">
    <property type="match status" value="2"/>
</dbReference>
<evidence type="ECO:0000256" key="1">
    <source>
        <dbReference type="ARBA" id="ARBA00022472"/>
    </source>
</evidence>
<reference evidence="10 11" key="1">
    <citation type="submission" date="2020-11" db="EMBL/GenBank/DDBJ databases">
        <authorList>
            <person name="Kim M.K."/>
        </authorList>
    </citation>
    <scope>NUCLEOTIDE SEQUENCE [LARGE SCALE GENOMIC DNA]</scope>
    <source>
        <strain evidence="10 11">BT290</strain>
    </source>
</reference>
<dbReference type="SUPFAM" id="SSF50249">
    <property type="entry name" value="Nucleic acid-binding proteins"/>
    <property type="match status" value="1"/>
</dbReference>
<comment type="subunit">
    <text evidence="7">Monomer. Binds directly to the core enzyme of the DNA-dependent RNA polymerase and to nascent RNA.</text>
</comment>
<evidence type="ECO:0000256" key="6">
    <source>
        <dbReference type="ARBA" id="ARBA00023163"/>
    </source>
</evidence>
<feature type="region of interest" description="Disordered" evidence="8">
    <location>
        <begin position="517"/>
        <end position="539"/>
    </location>
</feature>
<comment type="caution">
    <text evidence="10">The sequence shown here is derived from an EMBL/GenBank/DDBJ whole genome shotgun (WGS) entry which is preliminary data.</text>
</comment>
<dbReference type="InterPro" id="IPR036555">
    <property type="entry name" value="NusA_N_sf"/>
</dbReference>
<evidence type="ECO:0000256" key="3">
    <source>
        <dbReference type="ARBA" id="ARBA00022814"/>
    </source>
</evidence>
<dbReference type="InterPro" id="IPR010214">
    <property type="entry name" value="Tscrpt_termin_fac_NusA_C_rpt"/>
</dbReference>
<dbReference type="RefSeq" id="WP_196263918.1">
    <property type="nucleotide sequence ID" value="NZ_JADQDN010000004.1"/>
</dbReference>
<dbReference type="SUPFAM" id="SSF47794">
    <property type="entry name" value="Rad51 N-terminal domain-like"/>
    <property type="match status" value="2"/>
</dbReference>
<dbReference type="InterPro" id="IPR030842">
    <property type="entry name" value="TF_NusA_bacterial"/>
</dbReference>
<accession>A0ABS0HSV8</accession>
<dbReference type="Pfam" id="PF00575">
    <property type="entry name" value="S1"/>
    <property type="match status" value="1"/>
</dbReference>
<dbReference type="InterPro" id="IPR012340">
    <property type="entry name" value="NA-bd_OB-fold"/>
</dbReference>
<proteinExistence type="inferred from homology"/>
<feature type="domain" description="S1 motif" evidence="9">
    <location>
        <begin position="143"/>
        <end position="207"/>
    </location>
</feature>
<dbReference type="CDD" id="cd02134">
    <property type="entry name" value="KH-II_NusA_rpt1"/>
    <property type="match status" value="1"/>
</dbReference>
<evidence type="ECO:0000313" key="10">
    <source>
        <dbReference type="EMBL" id="MBF9196570.1"/>
    </source>
</evidence>
<dbReference type="Gene3D" id="2.40.50.140">
    <property type="entry name" value="Nucleic acid-binding proteins"/>
    <property type="match status" value="1"/>
</dbReference>
<keyword evidence="11" id="KW-1185">Reference proteome</keyword>
<name>A0ABS0HSV8_9HYPH</name>
<dbReference type="Pfam" id="PF08529">
    <property type="entry name" value="NusA_N"/>
    <property type="match status" value="1"/>
</dbReference>
<dbReference type="Pfam" id="PF13184">
    <property type="entry name" value="KH_NusA_1st"/>
    <property type="match status" value="1"/>
</dbReference>
<dbReference type="InterPro" id="IPR009019">
    <property type="entry name" value="KH_sf_prok-type"/>
</dbReference>
<dbReference type="InterPro" id="IPR015946">
    <property type="entry name" value="KH_dom-like_a/b"/>
</dbReference>
<dbReference type="InterPro" id="IPR004087">
    <property type="entry name" value="KH_dom"/>
</dbReference>
<dbReference type="CDD" id="cd04455">
    <property type="entry name" value="S1_NusA"/>
    <property type="match status" value="1"/>
</dbReference>
<sequence length="539" mass="59295">MAISANRLELLQIADAVAREKVIDKQIVLDAMADAIAKAARSRYGAETDIHAEINSKTGELRLARHLLVVEDGAVENDSREITLAEARTRHNPAAQVGDVIADTLPPFDFGRIAAQSAKQVIVQKVRDAERDRQYQEYKDRIGEIVNGAVKRVEYGNVIVDLGRGEAIIRRDELIPRETFRPGDRVRAYLFDVRREARGPQIFLSRTHPQFMSKLFASEVPEIYDGIVTVQAVARDPGSRAKIAVISRDSSIDPVGACVGMRGSRVQAVVGELQGEKIDIIPWSPDQATFIVNALQPAEVVKVVLDEEADRIEVVVPDDQLSLAIGRRGQNVRLASQLTGWDIDILTEAEESERRQKEFAERTELFMNALDVDEVVGQLLASEGFRSVEEIAYVDSGEVAAIEGFDEDTAAEIQSRAQEYLARIEAENDARRQELGVSDDLKEIDGVTSAMMVALGENDIKNVEDLAGCATDDLVGWTEGRGPEATRYKGALDGFDISRADAENMIMAARVKAGWIEQPEETVETGESAEEAETEAQPS</sequence>
<feature type="compositionally biased region" description="Acidic residues" evidence="8">
    <location>
        <begin position="518"/>
        <end position="539"/>
    </location>
</feature>